<dbReference type="AlphaFoldDB" id="A0AAN8IUP3"/>
<sequence length="118" mass="13724">MRIDNPAKRSRPIDRKQTYLIINDLHNRHIAICIILIPQCGIAHFSHHSDTARMAPRKSLFAYEQLRMDEAYDSNVKPFLKRDVIKLMTCSMLILQCIDMSNGESRNGLRDNLWRDAA</sequence>
<proteinExistence type="predicted"/>
<evidence type="ECO:0000313" key="2">
    <source>
        <dbReference type="Proteomes" id="UP001331761"/>
    </source>
</evidence>
<reference evidence="1 2" key="1">
    <citation type="submission" date="2019-10" db="EMBL/GenBank/DDBJ databases">
        <title>Assembly and Annotation for the nematode Trichostrongylus colubriformis.</title>
        <authorList>
            <person name="Martin J."/>
        </authorList>
    </citation>
    <scope>NUCLEOTIDE SEQUENCE [LARGE SCALE GENOMIC DNA]</scope>
    <source>
        <strain evidence="1">G859</strain>
        <tissue evidence="1">Whole worm</tissue>
    </source>
</reference>
<comment type="caution">
    <text evidence="1">The sequence shown here is derived from an EMBL/GenBank/DDBJ whole genome shotgun (WGS) entry which is preliminary data.</text>
</comment>
<feature type="non-terminal residue" evidence="1">
    <location>
        <position position="118"/>
    </location>
</feature>
<name>A0AAN8IUP3_TRICO</name>
<organism evidence="1 2">
    <name type="scientific">Trichostrongylus colubriformis</name>
    <name type="common">Black scour worm</name>
    <dbReference type="NCBI Taxonomy" id="6319"/>
    <lineage>
        <taxon>Eukaryota</taxon>
        <taxon>Metazoa</taxon>
        <taxon>Ecdysozoa</taxon>
        <taxon>Nematoda</taxon>
        <taxon>Chromadorea</taxon>
        <taxon>Rhabditida</taxon>
        <taxon>Rhabditina</taxon>
        <taxon>Rhabditomorpha</taxon>
        <taxon>Strongyloidea</taxon>
        <taxon>Trichostrongylidae</taxon>
        <taxon>Trichostrongylus</taxon>
    </lineage>
</organism>
<dbReference type="EMBL" id="WIXE01005382">
    <property type="protein sequence ID" value="KAK5982232.1"/>
    <property type="molecule type" value="Genomic_DNA"/>
</dbReference>
<keyword evidence="2" id="KW-1185">Reference proteome</keyword>
<dbReference type="Proteomes" id="UP001331761">
    <property type="component" value="Unassembled WGS sequence"/>
</dbReference>
<gene>
    <name evidence="1" type="ORF">GCK32_020433</name>
</gene>
<evidence type="ECO:0000313" key="1">
    <source>
        <dbReference type="EMBL" id="KAK5982232.1"/>
    </source>
</evidence>
<protein>
    <submittedName>
        <fullName evidence="1">Uncharacterized protein</fullName>
    </submittedName>
</protein>
<accession>A0AAN8IUP3</accession>